<organism evidence="1 2">
    <name type="scientific">Paenibacillus wynnii</name>
    <dbReference type="NCBI Taxonomy" id="268407"/>
    <lineage>
        <taxon>Bacteria</taxon>
        <taxon>Bacillati</taxon>
        <taxon>Bacillota</taxon>
        <taxon>Bacilli</taxon>
        <taxon>Bacillales</taxon>
        <taxon>Paenibacillaceae</taxon>
        <taxon>Paenibacillus</taxon>
    </lineage>
</organism>
<comment type="caution">
    <text evidence="1">The sequence shown here is derived from an EMBL/GenBank/DDBJ whole genome shotgun (WGS) entry which is preliminary data.</text>
</comment>
<dbReference type="EMBL" id="JQCR01000002">
    <property type="protein sequence ID" value="KGE19748.1"/>
    <property type="molecule type" value="Genomic_DNA"/>
</dbReference>
<accession>A0A098MCH1</accession>
<protein>
    <submittedName>
        <fullName evidence="1">Uncharacterized protein</fullName>
    </submittedName>
</protein>
<reference evidence="1 2" key="2">
    <citation type="submission" date="2014-10" db="EMBL/GenBank/DDBJ databases">
        <title>Comparative genomics of the Paenibacillus odorifer group.</title>
        <authorList>
            <person name="Tsai Y.-C."/>
            <person name="Martin N."/>
            <person name="Korlach J."/>
            <person name="Wiedmann M."/>
        </authorList>
    </citation>
    <scope>NUCLEOTIDE SEQUENCE [LARGE SCALE GENOMIC DNA]</scope>
    <source>
        <strain evidence="1 2">DSM 18334</strain>
    </source>
</reference>
<keyword evidence="2" id="KW-1185">Reference proteome</keyword>
<sequence>MYSSKSYGSWEGKKVSLQYQITHRNEQIRLPEEDVEAILRLAGWEETPTFLTEGRTAWYKLKEPVAVEGGITVKAVKMKGVGVWNPEGRHADEFQKVPIPPTDRVYMREAAHFGFHTDGTLKEIYSEDAPYGGICHHRAIREYENAEILCRNGVPSILPYLVIEYPDLLFKGQTMGAVLSLCSEAEPYRLLFLGWDNRYVDANVLEYYKEIQEVLGISGDLREASTKLRMSQKIGEQFGRAVRGLSESGLFIHSGGWENIQFSRESGRIFLTDLDSTRSQSGLLERMRPVQALRDFVSNLYRYVNKLYYPKAISVYGTEELLEYDVVFHLMKGYLYEIEDDTLKQAAKEIWRFFMPYFDMMKKNEGKLEDIPKDIRKSFKFDTDLFYLVCLNLLYPLFLRTESNTIGKDFYSPEELLINTKAYLGSRFAYLEMHLSGLNDASLPISAV</sequence>
<dbReference type="eggNOG" id="ENOG5032WFF">
    <property type="taxonomic scope" value="Bacteria"/>
</dbReference>
<evidence type="ECO:0000313" key="1">
    <source>
        <dbReference type="EMBL" id="KGE19748.1"/>
    </source>
</evidence>
<evidence type="ECO:0000313" key="2">
    <source>
        <dbReference type="Proteomes" id="UP000029734"/>
    </source>
</evidence>
<proteinExistence type="predicted"/>
<dbReference type="Proteomes" id="UP000029734">
    <property type="component" value="Unassembled WGS sequence"/>
</dbReference>
<dbReference type="STRING" id="268407.PWYN_10655"/>
<reference evidence="1 2" key="1">
    <citation type="submission" date="2014-08" db="EMBL/GenBank/DDBJ databases">
        <authorList>
            <person name="den Bakker H.C."/>
        </authorList>
    </citation>
    <scope>NUCLEOTIDE SEQUENCE [LARGE SCALE GENOMIC DNA]</scope>
    <source>
        <strain evidence="1 2">DSM 18334</strain>
    </source>
</reference>
<dbReference type="AlphaFoldDB" id="A0A098MCH1"/>
<gene>
    <name evidence="1" type="ORF">PWYN_10655</name>
</gene>
<name>A0A098MCH1_9BACL</name>